<reference evidence="3 4" key="1">
    <citation type="journal article" date="2018" name="Proc. Natl. Acad. Sci. U.S.A.">
        <title>Draft genome sequence of Camellia sinensis var. sinensis provides insights into the evolution of the tea genome and tea quality.</title>
        <authorList>
            <person name="Wei C."/>
            <person name="Yang H."/>
            <person name="Wang S."/>
            <person name="Zhao J."/>
            <person name="Liu C."/>
            <person name="Gao L."/>
            <person name="Xia E."/>
            <person name="Lu Y."/>
            <person name="Tai Y."/>
            <person name="She G."/>
            <person name="Sun J."/>
            <person name="Cao H."/>
            <person name="Tong W."/>
            <person name="Gao Q."/>
            <person name="Li Y."/>
            <person name="Deng W."/>
            <person name="Jiang X."/>
            <person name="Wang W."/>
            <person name="Chen Q."/>
            <person name="Zhang S."/>
            <person name="Li H."/>
            <person name="Wu J."/>
            <person name="Wang P."/>
            <person name="Li P."/>
            <person name="Shi C."/>
            <person name="Zheng F."/>
            <person name="Jian J."/>
            <person name="Huang B."/>
            <person name="Shan D."/>
            <person name="Shi M."/>
            <person name="Fang C."/>
            <person name="Yue Y."/>
            <person name="Li F."/>
            <person name="Li D."/>
            <person name="Wei S."/>
            <person name="Han B."/>
            <person name="Jiang C."/>
            <person name="Yin Y."/>
            <person name="Xia T."/>
            <person name="Zhang Z."/>
            <person name="Bennetzen J.L."/>
            <person name="Zhao S."/>
            <person name="Wan X."/>
        </authorList>
    </citation>
    <scope>NUCLEOTIDE SEQUENCE [LARGE SCALE GENOMIC DNA]</scope>
    <source>
        <strain evidence="4">cv. Shuchazao</strain>
        <tissue evidence="3">Leaf</tissue>
    </source>
</reference>
<feature type="region of interest" description="Disordered" evidence="2">
    <location>
        <begin position="187"/>
        <end position="216"/>
    </location>
</feature>
<protein>
    <recommendedName>
        <fullName evidence="5">Anaphase-promoting complex subunit 4 WD40 domain-containing protein</fullName>
    </recommendedName>
</protein>
<dbReference type="InterPro" id="IPR015943">
    <property type="entry name" value="WD40/YVTN_repeat-like_dom_sf"/>
</dbReference>
<keyword evidence="4" id="KW-1185">Reference proteome</keyword>
<dbReference type="SMART" id="SM00320">
    <property type="entry name" value="WD40"/>
    <property type="match status" value="7"/>
</dbReference>
<dbReference type="PROSITE" id="PS50082">
    <property type="entry name" value="WD_REPEATS_2"/>
    <property type="match status" value="4"/>
</dbReference>
<evidence type="ECO:0000313" key="3">
    <source>
        <dbReference type="EMBL" id="THG12546.1"/>
    </source>
</evidence>
<dbReference type="AlphaFoldDB" id="A0A4S4EAI0"/>
<keyword evidence="1" id="KW-0853">WD repeat</keyword>
<dbReference type="PANTHER" id="PTHR22844:SF387">
    <property type="entry name" value="F3I6.5 PROTEIN"/>
    <property type="match status" value="1"/>
</dbReference>
<dbReference type="InterPro" id="IPR036322">
    <property type="entry name" value="WD40_repeat_dom_sf"/>
</dbReference>
<dbReference type="Pfam" id="PF00400">
    <property type="entry name" value="WD40"/>
    <property type="match status" value="6"/>
</dbReference>
<dbReference type="CDD" id="cd00200">
    <property type="entry name" value="WD40"/>
    <property type="match status" value="1"/>
</dbReference>
<evidence type="ECO:0000313" key="4">
    <source>
        <dbReference type="Proteomes" id="UP000306102"/>
    </source>
</evidence>
<dbReference type="Proteomes" id="UP000306102">
    <property type="component" value="Unassembled WGS sequence"/>
</dbReference>
<proteinExistence type="predicted"/>
<dbReference type="PROSITE" id="PS50294">
    <property type="entry name" value="WD_REPEATS_REGION"/>
    <property type="match status" value="3"/>
</dbReference>
<evidence type="ECO:0000256" key="1">
    <source>
        <dbReference type="PROSITE-ProRule" id="PRU00221"/>
    </source>
</evidence>
<gene>
    <name evidence="3" type="ORF">TEA_000025</name>
</gene>
<dbReference type="Gene3D" id="2.130.10.10">
    <property type="entry name" value="YVTN repeat-like/Quinoprotein amine dehydrogenase"/>
    <property type="match status" value="3"/>
</dbReference>
<dbReference type="PANTHER" id="PTHR22844">
    <property type="entry name" value="F-BOX AND WD40 DOMAIN PROTEIN"/>
    <property type="match status" value="1"/>
</dbReference>
<feature type="repeat" description="WD" evidence="1">
    <location>
        <begin position="433"/>
        <end position="465"/>
    </location>
</feature>
<dbReference type="SUPFAM" id="SSF50978">
    <property type="entry name" value="WD40 repeat-like"/>
    <property type="match status" value="1"/>
</dbReference>
<feature type="repeat" description="WD" evidence="1">
    <location>
        <begin position="388"/>
        <end position="428"/>
    </location>
</feature>
<feature type="repeat" description="WD" evidence="1">
    <location>
        <begin position="494"/>
        <end position="523"/>
    </location>
</feature>
<name>A0A4S4EAI0_CAMSN</name>
<comment type="caution">
    <text evidence="3">The sequence shown here is derived from an EMBL/GenBank/DDBJ whole genome shotgun (WGS) entry which is preliminary data.</text>
</comment>
<dbReference type="InterPro" id="IPR001680">
    <property type="entry name" value="WD40_rpt"/>
</dbReference>
<organism evidence="3 4">
    <name type="scientific">Camellia sinensis var. sinensis</name>
    <name type="common">China tea</name>
    <dbReference type="NCBI Taxonomy" id="542762"/>
    <lineage>
        <taxon>Eukaryota</taxon>
        <taxon>Viridiplantae</taxon>
        <taxon>Streptophyta</taxon>
        <taxon>Embryophyta</taxon>
        <taxon>Tracheophyta</taxon>
        <taxon>Spermatophyta</taxon>
        <taxon>Magnoliopsida</taxon>
        <taxon>eudicotyledons</taxon>
        <taxon>Gunneridae</taxon>
        <taxon>Pentapetalae</taxon>
        <taxon>asterids</taxon>
        <taxon>Ericales</taxon>
        <taxon>Theaceae</taxon>
        <taxon>Camellia</taxon>
    </lineage>
</organism>
<sequence length="588" mass="65032">MIAAISWVPKGVSRSIPVMAQPPSKEEIKEILNSRTFERSEESENEDHDEDMVVDDAKQGGEVARALVIADALGKASLSTTSVPFQDIADSLQELDMEHYDEEDDGVELIGTRIGDAYYPSNDMDPYLKDQNDDDSEEVEDMTIIAEDAVIVCACNEDDFQWDFFHVYFLVSQQRLCDHLHSHSSTSSFSSQPSLPSLPSLTLSSQQPPSTTTHHHCTSTLKSHSFSIFSLFLAGKHLYSGSSNSEIRLWRNQNPSKPNNFTDTVVASGNSAAKSIVVSGEKLLFSAHQDHKIRVWKIINTDNESPNKKDKYVAIATLPTVNDRFTSLFSAKNYVKVRRHKKCTWVHHVDTVSALALSKDESLLYSVSWDRMLKVWRTSDFKCLESVWNAHDDAINAIALSNDGYVYTGSADKKIKVWKKQEGDKKHKLVATLEKHKSAVNALALSTDWSVLFSGACDRSIIVWERDDSSSGGSDSGSSGGGGGGRHMVVVGALRGHTKAILCLAVVSDLLCSGSADKTVRIWRRGLERTYSCLAVLEGHRGPVKCLTGSVVDKWSGDNNSGSGTYYMVYTGSLDCDIKVWQVWVPFL</sequence>
<feature type="repeat" description="WD" evidence="1">
    <location>
        <begin position="345"/>
        <end position="386"/>
    </location>
</feature>
<dbReference type="EMBL" id="SDRB02006509">
    <property type="protein sequence ID" value="THG12546.1"/>
    <property type="molecule type" value="Genomic_DNA"/>
</dbReference>
<evidence type="ECO:0000256" key="2">
    <source>
        <dbReference type="SAM" id="MobiDB-lite"/>
    </source>
</evidence>
<evidence type="ECO:0008006" key="5">
    <source>
        <dbReference type="Google" id="ProtNLM"/>
    </source>
</evidence>
<dbReference type="STRING" id="542762.A0A4S4EAI0"/>
<accession>A0A4S4EAI0</accession>
<dbReference type="InterPro" id="IPR045182">
    <property type="entry name" value="JINGUBANG-like"/>
</dbReference>